<protein>
    <recommendedName>
        <fullName evidence="2">DC1 domain-containing protein</fullName>
    </recommendedName>
</protein>
<dbReference type="Proteomes" id="UP000823388">
    <property type="component" value="Chromosome 1N"/>
</dbReference>
<accession>A0A8T0WGZ6</accession>
<feature type="domain" description="DC1" evidence="2">
    <location>
        <begin position="12"/>
        <end position="58"/>
    </location>
</feature>
<proteinExistence type="predicted"/>
<keyword evidence="1" id="KW-0677">Repeat</keyword>
<name>A0A8T0WGZ6_PANVG</name>
<keyword evidence="4" id="KW-1185">Reference proteome</keyword>
<feature type="domain" description="DC1" evidence="2">
    <location>
        <begin position="125"/>
        <end position="169"/>
    </location>
</feature>
<evidence type="ECO:0000256" key="1">
    <source>
        <dbReference type="ARBA" id="ARBA00022737"/>
    </source>
</evidence>
<comment type="caution">
    <text evidence="3">The sequence shown here is derived from an EMBL/GenBank/DDBJ whole genome shotgun (WGS) entry which is preliminary data.</text>
</comment>
<evidence type="ECO:0000313" key="3">
    <source>
        <dbReference type="EMBL" id="KAG2648072.1"/>
    </source>
</evidence>
<gene>
    <name evidence="3" type="ORF">PVAP13_1NG052300</name>
</gene>
<dbReference type="InterPro" id="IPR004146">
    <property type="entry name" value="DC1"/>
</dbReference>
<evidence type="ECO:0000259" key="2">
    <source>
        <dbReference type="Pfam" id="PF03107"/>
    </source>
</evidence>
<dbReference type="AlphaFoldDB" id="A0A8T0WGZ6"/>
<sequence length="249" mass="27038">MAQQEDTISHFAHPEHQLVKRHYTGGPFLCDICWEDLTGPAYGCPNAGCDFAIHEACAGHPQTLTSPAHHTHPLELVPTSRDASLVCDVCTGRCAPACFLYRCTPCDFDMHPRCTQLPQVVCSAWHSEHDLTLVDADGCCAAAACAAAAGRAWYYRCTTCNVDLHVSCAAAAVGDNNGANAIVEQIHQASAAQTQILHAQMLARIRVQGARSLSRVTAEILLILDLRLSTHASQAYPNKVLQHFFTNYI</sequence>
<evidence type="ECO:0000313" key="4">
    <source>
        <dbReference type="Proteomes" id="UP000823388"/>
    </source>
</evidence>
<dbReference type="SUPFAM" id="SSF57889">
    <property type="entry name" value="Cysteine-rich domain"/>
    <property type="match status" value="2"/>
</dbReference>
<dbReference type="PANTHER" id="PTHR47841:SF7">
    <property type="entry name" value="CYSTEINE_HISTIDINE-RICH C1 DOMAIN PROTEIN"/>
    <property type="match status" value="1"/>
</dbReference>
<organism evidence="3 4">
    <name type="scientific">Panicum virgatum</name>
    <name type="common">Blackwell switchgrass</name>
    <dbReference type="NCBI Taxonomy" id="38727"/>
    <lineage>
        <taxon>Eukaryota</taxon>
        <taxon>Viridiplantae</taxon>
        <taxon>Streptophyta</taxon>
        <taxon>Embryophyta</taxon>
        <taxon>Tracheophyta</taxon>
        <taxon>Spermatophyta</taxon>
        <taxon>Magnoliopsida</taxon>
        <taxon>Liliopsida</taxon>
        <taxon>Poales</taxon>
        <taxon>Poaceae</taxon>
        <taxon>PACMAD clade</taxon>
        <taxon>Panicoideae</taxon>
        <taxon>Panicodae</taxon>
        <taxon>Paniceae</taxon>
        <taxon>Panicinae</taxon>
        <taxon>Panicum</taxon>
        <taxon>Panicum sect. Hiantes</taxon>
    </lineage>
</organism>
<feature type="domain" description="DC1" evidence="2">
    <location>
        <begin position="68"/>
        <end position="114"/>
    </location>
</feature>
<dbReference type="PANTHER" id="PTHR47841">
    <property type="entry name" value="DIACYLGLYCEROL KINASE THETA-LIKE-RELATED"/>
    <property type="match status" value="1"/>
</dbReference>
<dbReference type="EMBL" id="CM029038">
    <property type="protein sequence ID" value="KAG2648072.1"/>
    <property type="molecule type" value="Genomic_DNA"/>
</dbReference>
<dbReference type="InterPro" id="IPR046349">
    <property type="entry name" value="C1-like_sf"/>
</dbReference>
<reference evidence="3" key="1">
    <citation type="submission" date="2020-05" db="EMBL/GenBank/DDBJ databases">
        <title>WGS assembly of Panicum virgatum.</title>
        <authorList>
            <person name="Lovell J.T."/>
            <person name="Jenkins J."/>
            <person name="Shu S."/>
            <person name="Juenger T.E."/>
            <person name="Schmutz J."/>
        </authorList>
    </citation>
    <scope>NUCLEOTIDE SEQUENCE</scope>
    <source>
        <strain evidence="3">AP13</strain>
    </source>
</reference>
<dbReference type="Pfam" id="PF03107">
    <property type="entry name" value="C1_2"/>
    <property type="match status" value="3"/>
</dbReference>